<keyword evidence="1 5" id="KW-0808">Transferase</keyword>
<accession>A0A6S6ZRM3</accession>
<evidence type="ECO:0000259" key="4">
    <source>
        <dbReference type="PROSITE" id="PS51186"/>
    </source>
</evidence>
<keyword evidence="2 5" id="KW-0012">Acyltransferase</keyword>
<dbReference type="RefSeq" id="WP_175193369.1">
    <property type="nucleotide sequence ID" value="NZ_CADIJO010000006.1"/>
</dbReference>
<dbReference type="CDD" id="cd04301">
    <property type="entry name" value="NAT_SF"/>
    <property type="match status" value="1"/>
</dbReference>
<dbReference type="EMBL" id="CADIJO010000006">
    <property type="protein sequence ID" value="CAB3693079.1"/>
    <property type="molecule type" value="Genomic_DNA"/>
</dbReference>
<dbReference type="AlphaFoldDB" id="A0A6S6ZRM3"/>
<dbReference type="InterPro" id="IPR050832">
    <property type="entry name" value="Bact_Acetyltransf"/>
</dbReference>
<dbReference type="GO" id="GO:0035447">
    <property type="term" value="F:mycothiol synthase activity"/>
    <property type="evidence" value="ECO:0007669"/>
    <property type="project" value="UniProtKB-EC"/>
</dbReference>
<reference evidence="5 6" key="1">
    <citation type="submission" date="2020-04" db="EMBL/GenBank/DDBJ databases">
        <authorList>
            <person name="De Canck E."/>
        </authorList>
    </citation>
    <scope>NUCLEOTIDE SEQUENCE [LARGE SCALE GENOMIC DNA]</scope>
    <source>
        <strain evidence="5 6">LMG 3458</strain>
    </source>
</reference>
<protein>
    <submittedName>
        <fullName evidence="5">Mycothiol acetyltransferase</fullName>
        <ecNumber evidence="5">2.3.1.189</ecNumber>
    </submittedName>
</protein>
<proteinExistence type="predicted"/>
<evidence type="ECO:0000313" key="5">
    <source>
        <dbReference type="EMBL" id="CAB3693079.1"/>
    </source>
</evidence>
<organism evidence="5 6">
    <name type="scientific">Achromobacter deleyi</name>
    <dbReference type="NCBI Taxonomy" id="1353891"/>
    <lineage>
        <taxon>Bacteria</taxon>
        <taxon>Pseudomonadati</taxon>
        <taxon>Pseudomonadota</taxon>
        <taxon>Betaproteobacteria</taxon>
        <taxon>Burkholderiales</taxon>
        <taxon>Alcaligenaceae</taxon>
        <taxon>Achromobacter</taxon>
    </lineage>
</organism>
<dbReference type="EC" id="2.3.1.189" evidence="5"/>
<feature type="domain" description="N-acetyltransferase" evidence="4">
    <location>
        <begin position="102"/>
        <end position="240"/>
    </location>
</feature>
<evidence type="ECO:0000256" key="1">
    <source>
        <dbReference type="ARBA" id="ARBA00022679"/>
    </source>
</evidence>
<dbReference type="Proteomes" id="UP000494111">
    <property type="component" value="Unassembled WGS sequence"/>
</dbReference>
<dbReference type="InterPro" id="IPR000182">
    <property type="entry name" value="GNAT_dom"/>
</dbReference>
<dbReference type="SUPFAM" id="SSF55729">
    <property type="entry name" value="Acyl-CoA N-acyltransferases (Nat)"/>
    <property type="match status" value="1"/>
</dbReference>
<dbReference type="Pfam" id="PF08445">
    <property type="entry name" value="FR47"/>
    <property type="match status" value="1"/>
</dbReference>
<name>A0A6S6ZRM3_9BURK</name>
<dbReference type="PANTHER" id="PTHR43877">
    <property type="entry name" value="AMINOALKYLPHOSPHONATE N-ACETYLTRANSFERASE-RELATED-RELATED"/>
    <property type="match status" value="1"/>
</dbReference>
<evidence type="ECO:0000256" key="3">
    <source>
        <dbReference type="SAM" id="MobiDB-lite"/>
    </source>
</evidence>
<sequence>MQHSDQSQLDNPAWFALTSRQQALCQGEGLALRYHPDVAPFAALRNTTREAFDALQRLIPPGSQALLQTLFDVPPVDGLRTETLFSFFQMVDAAPAPEADDGGILSLGPADSADMLALARQTRPGPFGPRTIETGRYIGLRQDGRLIAMAGERMRLDGYVEISAVCVDEAHRGRGLAGRLMNVLRRDIAERGDTAFLHVRDNNAAAIALYERLGFTKRQTFLLHQIGRQDEAPTPGLPAQTGSSR</sequence>
<evidence type="ECO:0000256" key="2">
    <source>
        <dbReference type="ARBA" id="ARBA00023315"/>
    </source>
</evidence>
<feature type="region of interest" description="Disordered" evidence="3">
    <location>
        <begin position="226"/>
        <end position="245"/>
    </location>
</feature>
<gene>
    <name evidence="5" type="primary">mshD_2</name>
    <name evidence="5" type="ORF">LMG3458_02234</name>
</gene>
<dbReference type="PROSITE" id="PS51186">
    <property type="entry name" value="GNAT"/>
    <property type="match status" value="1"/>
</dbReference>
<dbReference type="Gene3D" id="3.40.630.30">
    <property type="match status" value="1"/>
</dbReference>
<dbReference type="InterPro" id="IPR013653">
    <property type="entry name" value="GCN5-like_dom"/>
</dbReference>
<dbReference type="PANTHER" id="PTHR43877:SF2">
    <property type="entry name" value="AMINOALKYLPHOSPHONATE N-ACETYLTRANSFERASE-RELATED"/>
    <property type="match status" value="1"/>
</dbReference>
<evidence type="ECO:0000313" key="6">
    <source>
        <dbReference type="Proteomes" id="UP000494111"/>
    </source>
</evidence>
<dbReference type="InterPro" id="IPR016181">
    <property type="entry name" value="Acyl_CoA_acyltransferase"/>
</dbReference>